<reference evidence="7 8" key="1">
    <citation type="submission" date="2019-02" db="EMBL/GenBank/DDBJ databases">
        <title>Deep-cultivation of Planctomycetes and their phenomic and genomic characterization uncovers novel biology.</title>
        <authorList>
            <person name="Wiegand S."/>
            <person name="Jogler M."/>
            <person name="Boedeker C."/>
            <person name="Pinto D."/>
            <person name="Vollmers J."/>
            <person name="Rivas-Marin E."/>
            <person name="Kohn T."/>
            <person name="Peeters S.H."/>
            <person name="Heuer A."/>
            <person name="Rast P."/>
            <person name="Oberbeckmann S."/>
            <person name="Bunk B."/>
            <person name="Jeske O."/>
            <person name="Meyerdierks A."/>
            <person name="Storesund J.E."/>
            <person name="Kallscheuer N."/>
            <person name="Luecker S."/>
            <person name="Lage O.M."/>
            <person name="Pohl T."/>
            <person name="Merkel B.J."/>
            <person name="Hornburger P."/>
            <person name="Mueller R.-W."/>
            <person name="Bruemmer F."/>
            <person name="Labrenz M."/>
            <person name="Spormann A.M."/>
            <person name="Op den Camp H."/>
            <person name="Overmann J."/>
            <person name="Amann R."/>
            <person name="Jetten M.S.M."/>
            <person name="Mascher T."/>
            <person name="Medema M.H."/>
            <person name="Devos D.P."/>
            <person name="Kaster A.-K."/>
            <person name="Ovreas L."/>
            <person name="Rohde M."/>
            <person name="Galperin M.Y."/>
            <person name="Jogler C."/>
        </authorList>
    </citation>
    <scope>NUCLEOTIDE SEQUENCE [LARGE SCALE GENOMIC DNA]</scope>
    <source>
        <strain evidence="7 8">ETA_A8</strain>
    </source>
</reference>
<dbReference type="GO" id="GO:0020037">
    <property type="term" value="F:heme binding"/>
    <property type="evidence" value="ECO:0007669"/>
    <property type="project" value="InterPro"/>
</dbReference>
<feature type="region of interest" description="Disordered" evidence="5">
    <location>
        <begin position="26"/>
        <end position="58"/>
    </location>
</feature>
<accession>A0A517YC73</accession>
<dbReference type="InterPro" id="IPR013427">
    <property type="entry name" value="Haem-bd_dom_put"/>
</dbReference>
<dbReference type="SUPFAM" id="SSF46626">
    <property type="entry name" value="Cytochrome c"/>
    <property type="match status" value="1"/>
</dbReference>
<dbReference type="RefSeq" id="WP_145089090.1">
    <property type="nucleotide sequence ID" value="NZ_CP036274.1"/>
</dbReference>
<keyword evidence="3 4" id="KW-0408">Iron</keyword>
<dbReference type="GO" id="GO:0009055">
    <property type="term" value="F:electron transfer activity"/>
    <property type="evidence" value="ECO:0007669"/>
    <property type="project" value="InterPro"/>
</dbReference>
<evidence type="ECO:0000256" key="4">
    <source>
        <dbReference type="PROSITE-ProRule" id="PRU00433"/>
    </source>
</evidence>
<organism evidence="7 8">
    <name type="scientific">Anatilimnocola aggregata</name>
    <dbReference type="NCBI Taxonomy" id="2528021"/>
    <lineage>
        <taxon>Bacteria</taxon>
        <taxon>Pseudomonadati</taxon>
        <taxon>Planctomycetota</taxon>
        <taxon>Planctomycetia</taxon>
        <taxon>Pirellulales</taxon>
        <taxon>Pirellulaceae</taxon>
        <taxon>Anatilimnocola</taxon>
    </lineage>
</organism>
<dbReference type="Proteomes" id="UP000315017">
    <property type="component" value="Chromosome"/>
</dbReference>
<feature type="domain" description="Cytochrome c" evidence="6">
    <location>
        <begin position="726"/>
        <end position="864"/>
    </location>
</feature>
<dbReference type="SUPFAM" id="SSF50952">
    <property type="entry name" value="Soluble quinoprotein glucose dehydrogenase"/>
    <property type="match status" value="1"/>
</dbReference>
<dbReference type="PANTHER" id="PTHR33546:SF1">
    <property type="entry name" value="LARGE, MULTIFUNCTIONAL SECRETED PROTEIN"/>
    <property type="match status" value="1"/>
</dbReference>
<dbReference type="InterPro" id="IPR036909">
    <property type="entry name" value="Cyt_c-like_dom_sf"/>
</dbReference>
<dbReference type="GO" id="GO:0046872">
    <property type="term" value="F:metal ion binding"/>
    <property type="evidence" value="ECO:0007669"/>
    <property type="project" value="UniProtKB-KW"/>
</dbReference>
<dbReference type="Pfam" id="PF00034">
    <property type="entry name" value="Cytochrom_C"/>
    <property type="match status" value="1"/>
</dbReference>
<feature type="compositionally biased region" description="Basic and acidic residues" evidence="5">
    <location>
        <begin position="41"/>
        <end position="52"/>
    </location>
</feature>
<evidence type="ECO:0000313" key="7">
    <source>
        <dbReference type="EMBL" id="QDU27824.1"/>
    </source>
</evidence>
<evidence type="ECO:0000313" key="8">
    <source>
        <dbReference type="Proteomes" id="UP000315017"/>
    </source>
</evidence>
<keyword evidence="8" id="KW-1185">Reference proteome</keyword>
<dbReference type="Gene3D" id="1.10.760.10">
    <property type="entry name" value="Cytochrome c-like domain"/>
    <property type="match status" value="1"/>
</dbReference>
<keyword evidence="1 4" id="KW-0349">Heme</keyword>
<dbReference type="InterPro" id="IPR009056">
    <property type="entry name" value="Cyt_c-like_dom"/>
</dbReference>
<dbReference type="PROSITE" id="PS51007">
    <property type="entry name" value="CYTC"/>
    <property type="match status" value="1"/>
</dbReference>
<evidence type="ECO:0000259" key="6">
    <source>
        <dbReference type="PROSITE" id="PS51007"/>
    </source>
</evidence>
<proteinExistence type="predicted"/>
<dbReference type="Gene3D" id="2.120.10.30">
    <property type="entry name" value="TolB, C-terminal domain"/>
    <property type="match status" value="1"/>
</dbReference>
<dbReference type="InterPro" id="IPR011042">
    <property type="entry name" value="6-blade_b-propeller_TolB-like"/>
</dbReference>
<dbReference type="AlphaFoldDB" id="A0A517YC73"/>
<dbReference type="PANTHER" id="PTHR33546">
    <property type="entry name" value="LARGE, MULTIFUNCTIONAL SECRETED PROTEIN-RELATED"/>
    <property type="match status" value="1"/>
</dbReference>
<protein>
    <submittedName>
        <fullName evidence="7">Cytochrome c</fullName>
    </submittedName>
</protein>
<name>A0A517YC73_9BACT</name>
<dbReference type="NCBIfam" id="TIGR02603">
    <property type="entry name" value="CxxCH_TIGR02603"/>
    <property type="match status" value="1"/>
</dbReference>
<dbReference type="OrthoDB" id="223239at2"/>
<evidence type="ECO:0000256" key="2">
    <source>
        <dbReference type="ARBA" id="ARBA00022723"/>
    </source>
</evidence>
<dbReference type="InterPro" id="IPR011041">
    <property type="entry name" value="Quinoprot_gluc/sorb_DH_b-prop"/>
</dbReference>
<evidence type="ECO:0000256" key="1">
    <source>
        <dbReference type="ARBA" id="ARBA00022617"/>
    </source>
</evidence>
<evidence type="ECO:0000256" key="5">
    <source>
        <dbReference type="SAM" id="MobiDB-lite"/>
    </source>
</evidence>
<keyword evidence="2 4" id="KW-0479">Metal-binding</keyword>
<dbReference type="KEGG" id="aagg:ETAA8_29150"/>
<sequence>MRFAGSHWFLFAALAAVIAIGLGEGHGQDAGKKKGKQAQPKRADKAPDKNAHLPEPPATPVAQLKVAKGFQVELLYSVPKTEEGSWVNLCVDPKGRLIASDQNGGLYRITVPEIGSKDATKIEKIPVDIGEAQGLLWAFDSLYVVVNTAGKYPSGVYRVTDTDNNDMLDKVETLRTLEGRGEHGPHAVLLTPDKQNLYIVCGNGTKQTQFNRSRVPQLWGEDHLLPRMPDGRGFMRDVLGPGGCIYKIDPAGKEWELVSTGYRNEFDAAINREGELFTYDADMEWDFNTPWYRPTRVCHATSGSEWGWRNGAGKWPTYYADTLPPVVDVGPGSPTGIVFGYGAKFPARYQEALFICDWSYGKLYAVHFEPQGSSYTAKLEEFVTGTPLPLTDLVVRPQDGAMYFAIGGRKTKSGLYRVTYTGSESTEPSKLDQTVGKQDRELRRELESLHLQKDPRVIDKAWPHLASTDRFIRFAARVAIEHQDVKQWQDKALAEKDPQGAITALLALVRAAGTDPFHRKADLPVADSTLLGKIVTSLEKIDWQSLDGQQRNELLRVYAVAFNRLGPPSDDLKARTIARFDPAYPAATREQNAELANLLVYLQAPSAAEKTVLLLATAPTQEEQIEYARALRMLRAGWTPDLRESYFKWFHKAAGYKGGMSFVLFVENIKKDALTTLSDAEKDQLKPLLDAQPIQSAGPVAPPRPFVKEWKLDELTQLADAKLTGRNFDQGRKMFAAANCFGCHRFGNEGGSVGPDLSGAAGRFSRRDLLENIVDPSKVISDQYAAVRILTADGRIVIGRVVNLAGDNIKINTNMLDPTAVVDVDHRLVEEISPSPNSMMPNGLMNTLSEEEALDLVAYLLSRGDRSSPMFAK</sequence>
<evidence type="ECO:0000256" key="3">
    <source>
        <dbReference type="ARBA" id="ARBA00023004"/>
    </source>
</evidence>
<dbReference type="EMBL" id="CP036274">
    <property type="protein sequence ID" value="QDU27824.1"/>
    <property type="molecule type" value="Genomic_DNA"/>
</dbReference>
<gene>
    <name evidence="7" type="ORF">ETAA8_29150</name>
</gene>